<dbReference type="InterPro" id="IPR036638">
    <property type="entry name" value="HLH_DNA-bd_sf"/>
</dbReference>
<reference evidence="13 14" key="1">
    <citation type="submission" date="2015-12" db="EMBL/GenBank/DDBJ databases">
        <title>The genome of Folsomia candida.</title>
        <authorList>
            <person name="Faddeeva A."/>
            <person name="Derks M.F."/>
            <person name="Anvar Y."/>
            <person name="Smit S."/>
            <person name="Van Straalen N."/>
            <person name="Roelofs D."/>
        </authorList>
    </citation>
    <scope>NUCLEOTIDE SEQUENCE [LARGE SCALE GENOMIC DNA]</scope>
    <source>
        <strain evidence="13 14">VU population</strain>
        <tissue evidence="13">Whole body</tissue>
    </source>
</reference>
<evidence type="ECO:0000256" key="6">
    <source>
        <dbReference type="ARBA" id="ARBA00023015"/>
    </source>
</evidence>
<feature type="region of interest" description="Disordered" evidence="11">
    <location>
        <begin position="211"/>
        <end position="260"/>
    </location>
</feature>
<keyword evidence="10" id="KW-0539">Nucleus</keyword>
<dbReference type="SMART" id="SM00353">
    <property type="entry name" value="HLH"/>
    <property type="match status" value="1"/>
</dbReference>
<organism evidence="13 14">
    <name type="scientific">Folsomia candida</name>
    <name type="common">Springtail</name>
    <dbReference type="NCBI Taxonomy" id="158441"/>
    <lineage>
        <taxon>Eukaryota</taxon>
        <taxon>Metazoa</taxon>
        <taxon>Ecdysozoa</taxon>
        <taxon>Arthropoda</taxon>
        <taxon>Hexapoda</taxon>
        <taxon>Collembola</taxon>
        <taxon>Entomobryomorpha</taxon>
        <taxon>Isotomoidea</taxon>
        <taxon>Isotomidae</taxon>
        <taxon>Proisotominae</taxon>
        <taxon>Folsomia</taxon>
    </lineage>
</organism>
<evidence type="ECO:0000313" key="14">
    <source>
        <dbReference type="Proteomes" id="UP000198287"/>
    </source>
</evidence>
<evidence type="ECO:0000259" key="12">
    <source>
        <dbReference type="PROSITE" id="PS50888"/>
    </source>
</evidence>
<dbReference type="SUPFAM" id="SSF47459">
    <property type="entry name" value="HLH, helix-loop-helix DNA-binding domain"/>
    <property type="match status" value="1"/>
</dbReference>
<evidence type="ECO:0000256" key="9">
    <source>
        <dbReference type="ARBA" id="ARBA00023163"/>
    </source>
</evidence>
<dbReference type="GO" id="GO:0000978">
    <property type="term" value="F:RNA polymerase II cis-regulatory region sequence-specific DNA binding"/>
    <property type="evidence" value="ECO:0007669"/>
    <property type="project" value="TreeGrafter"/>
</dbReference>
<keyword evidence="3" id="KW-0812">Transmembrane</keyword>
<accession>A0A226EL41</accession>
<dbReference type="Pfam" id="PF00010">
    <property type="entry name" value="HLH"/>
    <property type="match status" value="1"/>
</dbReference>
<keyword evidence="5" id="KW-1133">Transmembrane helix</keyword>
<sequence>MSIMEGGVGGVVGSETDLLTDTLMMDDFAPDIDLLDDILGVDYDWKELEPTLSQQNQQFHFGQQQFISNFQHQNIKSELFLPNPIDSPPPDHPHTHHQQQQQDIKPILLPQQSSIIIPNFTALATTTSRKATTSPPSHPQYIQPAPPPPPPTTTPPAPTTTSNLIPTTTTGNIFSFSTAGFCQPVFNNGQTILLPQLQLVVQQDKLPMKRLASSHSFSSNSSNDGQSTTTNSSTNSHSTKRPKQKEQTSRRSSHNAIERRYRSSINDKIIELKSLVFNGNSNNKSETEKIHKAAILRSAIDTIRYLQNSNSRFEKENRSLKSILNQVKKCHSCGVEQLPIPIFGNFSAANSNADLRELLTDNSPPPTDQESSNPSTPNSIHNSEENGPAKNKSSPIALFAIAAGLFLINPGTHHPHHFEHETEHSRVTRSITETTPMKSPDIWTPRIFAVFINLIFFMLIWYLSDKLFSRKPREQQKKFKKSKYSQKYVQTEYGKLKTALNTKSKETFEIILNDIDEFIPRSTNSHTPLTTCISSSDPVSTLVNKYKYEMMWNGVTQLFYYGEGAVEYFKNAVRGVIAERKRKPGCGEAESDEDSETDLHCEWWACVLWTQAEWMARGGRIPILQRLYKVVDSLWKYQMDDPLCKAVYYTHMAKRILLQDTHRQSPISSIRRLIDSSGESLRDAINLTTDKPKPVIQLIWTLTAEWILEIRLELWEEMNSKTDVEFTRQFSRDLDTLRSLTHYVPSSLPSVYLYEASLRLMTKASPGRTQQLLDASLRSVRINQRSGLICNNASQNLMNLEEDLLADGETELNCNKKKTDVNLIREKRKAIALYLRCKHLPSQVITCPGEKAGMLKEALKCLEIVGDDKKIIDCLDMIKSLHSTVTSTMKEDSYRFDIESKDKDPMSLILEEIWILEGIKCRAGYYNMSDELVDAIYHCAKIEHTKVTRKKFSDERVQFGGATPFLCLRSCMLQNGGFIPKSGIGLNETALFGLFKQEMTLPGGERSAFKLTKQLMECSHRHPTKFPTKYNNCTETEDLFRCTRSVMLDCNEDNHKFDKEFMEYLAHKSEDD</sequence>
<dbReference type="STRING" id="158441.A0A226EL41"/>
<evidence type="ECO:0000256" key="4">
    <source>
        <dbReference type="ARBA" id="ARBA00022824"/>
    </source>
</evidence>
<proteinExistence type="predicted"/>
<evidence type="ECO:0000256" key="5">
    <source>
        <dbReference type="ARBA" id="ARBA00022989"/>
    </source>
</evidence>
<keyword evidence="7" id="KW-0238">DNA-binding</keyword>
<feature type="region of interest" description="Disordered" evidence="11">
    <location>
        <begin position="80"/>
        <end position="102"/>
    </location>
</feature>
<keyword evidence="6" id="KW-0805">Transcription regulation</keyword>
<gene>
    <name evidence="13" type="ORF">Fcan01_06827</name>
</gene>
<evidence type="ECO:0000256" key="1">
    <source>
        <dbReference type="ARBA" id="ARBA00004123"/>
    </source>
</evidence>
<comment type="subcellular location">
    <subcellularLocation>
        <location evidence="2">Endoplasmic reticulum membrane</location>
        <topology evidence="2">Multi-pass membrane protein</topology>
    </subcellularLocation>
    <subcellularLocation>
        <location evidence="1">Nucleus</location>
    </subcellularLocation>
</comment>
<feature type="domain" description="BHLH" evidence="12">
    <location>
        <begin position="249"/>
        <end position="306"/>
    </location>
</feature>
<evidence type="ECO:0000256" key="2">
    <source>
        <dbReference type="ARBA" id="ARBA00004477"/>
    </source>
</evidence>
<name>A0A226EL41_FOLCA</name>
<dbReference type="OrthoDB" id="2133190at2759"/>
<dbReference type="GO" id="GO:0005789">
    <property type="term" value="C:endoplasmic reticulum membrane"/>
    <property type="evidence" value="ECO:0007669"/>
    <property type="project" value="UniProtKB-SubCell"/>
</dbReference>
<keyword evidence="9" id="KW-0804">Transcription</keyword>
<comment type="caution">
    <text evidence="13">The sequence shown here is derived from an EMBL/GenBank/DDBJ whole genome shotgun (WGS) entry which is preliminary data.</text>
</comment>
<evidence type="ECO:0000256" key="10">
    <source>
        <dbReference type="ARBA" id="ARBA00023242"/>
    </source>
</evidence>
<feature type="region of interest" description="Disordered" evidence="11">
    <location>
        <begin position="413"/>
        <end position="436"/>
    </location>
</feature>
<protein>
    <submittedName>
        <fullName evidence="13">Sterol regulatory element-binding protein 2</fullName>
    </submittedName>
</protein>
<dbReference type="AlphaFoldDB" id="A0A226EL41"/>
<evidence type="ECO:0000256" key="11">
    <source>
        <dbReference type="SAM" id="MobiDB-lite"/>
    </source>
</evidence>
<dbReference type="PANTHER" id="PTHR46062">
    <property type="entry name" value="STEROL REGULATORY ELEMENT-BINDING PROTEIN"/>
    <property type="match status" value="1"/>
</dbReference>
<dbReference type="GO" id="GO:0005634">
    <property type="term" value="C:nucleus"/>
    <property type="evidence" value="ECO:0007669"/>
    <property type="project" value="UniProtKB-SubCell"/>
</dbReference>
<evidence type="ECO:0000313" key="13">
    <source>
        <dbReference type="EMBL" id="OXA58413.1"/>
    </source>
</evidence>
<dbReference type="PROSITE" id="PS50888">
    <property type="entry name" value="BHLH"/>
    <property type="match status" value="1"/>
</dbReference>
<keyword evidence="14" id="KW-1185">Reference proteome</keyword>
<evidence type="ECO:0000256" key="3">
    <source>
        <dbReference type="ARBA" id="ARBA00022692"/>
    </source>
</evidence>
<evidence type="ECO:0000256" key="7">
    <source>
        <dbReference type="ARBA" id="ARBA00023125"/>
    </source>
</evidence>
<evidence type="ECO:0000256" key="8">
    <source>
        <dbReference type="ARBA" id="ARBA00023136"/>
    </source>
</evidence>
<dbReference type="Proteomes" id="UP000198287">
    <property type="component" value="Unassembled WGS sequence"/>
</dbReference>
<feature type="compositionally biased region" description="Pro residues" evidence="11">
    <location>
        <begin position="144"/>
        <end position="158"/>
    </location>
</feature>
<feature type="region of interest" description="Disordered" evidence="11">
    <location>
        <begin position="127"/>
        <end position="166"/>
    </location>
</feature>
<feature type="region of interest" description="Disordered" evidence="11">
    <location>
        <begin position="357"/>
        <end position="391"/>
    </location>
</feature>
<keyword evidence="4" id="KW-0256">Endoplasmic reticulum</keyword>
<dbReference type="EMBL" id="LNIX01000003">
    <property type="protein sequence ID" value="OXA58413.1"/>
    <property type="molecule type" value="Genomic_DNA"/>
</dbReference>
<dbReference type="GO" id="GO:0046983">
    <property type="term" value="F:protein dimerization activity"/>
    <property type="evidence" value="ECO:0007669"/>
    <property type="project" value="InterPro"/>
</dbReference>
<keyword evidence="8" id="KW-0472">Membrane</keyword>
<feature type="compositionally biased region" description="Polar residues" evidence="11">
    <location>
        <begin position="368"/>
        <end position="381"/>
    </location>
</feature>
<dbReference type="GO" id="GO:0000981">
    <property type="term" value="F:DNA-binding transcription factor activity, RNA polymerase II-specific"/>
    <property type="evidence" value="ECO:0007669"/>
    <property type="project" value="TreeGrafter"/>
</dbReference>
<feature type="compositionally biased region" description="Low complexity" evidence="11">
    <location>
        <begin position="213"/>
        <end position="237"/>
    </location>
</feature>
<dbReference type="Gene3D" id="4.10.280.10">
    <property type="entry name" value="Helix-loop-helix DNA-binding domain"/>
    <property type="match status" value="1"/>
</dbReference>
<dbReference type="InterPro" id="IPR011598">
    <property type="entry name" value="bHLH_dom"/>
</dbReference>
<dbReference type="PANTHER" id="PTHR46062:SF1">
    <property type="entry name" value="LP12374P"/>
    <property type="match status" value="1"/>
</dbReference>